<keyword evidence="1" id="KW-1133">Transmembrane helix</keyword>
<proteinExistence type="predicted"/>
<keyword evidence="1" id="KW-0812">Transmembrane</keyword>
<dbReference type="EMBL" id="MU006223">
    <property type="protein sequence ID" value="KAF2827961.1"/>
    <property type="molecule type" value="Genomic_DNA"/>
</dbReference>
<keyword evidence="3" id="KW-1185">Reference proteome</keyword>
<accession>A0A6A7A3T8</accession>
<name>A0A6A7A3T8_9PLEO</name>
<dbReference type="AlphaFoldDB" id="A0A6A7A3T8"/>
<protein>
    <submittedName>
        <fullName evidence="2">Uncharacterized protein</fullName>
    </submittedName>
</protein>
<organism evidence="2 3">
    <name type="scientific">Ophiobolus disseminans</name>
    <dbReference type="NCBI Taxonomy" id="1469910"/>
    <lineage>
        <taxon>Eukaryota</taxon>
        <taxon>Fungi</taxon>
        <taxon>Dikarya</taxon>
        <taxon>Ascomycota</taxon>
        <taxon>Pezizomycotina</taxon>
        <taxon>Dothideomycetes</taxon>
        <taxon>Pleosporomycetidae</taxon>
        <taxon>Pleosporales</taxon>
        <taxon>Pleosporineae</taxon>
        <taxon>Phaeosphaeriaceae</taxon>
        <taxon>Ophiobolus</taxon>
    </lineage>
</organism>
<keyword evidence="1" id="KW-0472">Membrane</keyword>
<evidence type="ECO:0000313" key="3">
    <source>
        <dbReference type="Proteomes" id="UP000799424"/>
    </source>
</evidence>
<sequence>MASSVPLQASQQPILILVPTKNKIYQLHKLTILDNATDASIIASLRTLSAMQVKCNYIILPQMARMLDLHRLAFGTACVIGHHDPENHTIPTHHVYNIKTDEVLTSLLCAPIMPPLSAGTIRKHMTMEQQSDGHEELRVWCFFNEVDGLVAAMWALLALFVTCGVGLIVGCATGDAQLGLGVGTGLLAVFTTVHGTVLLVFKWR</sequence>
<evidence type="ECO:0000256" key="1">
    <source>
        <dbReference type="SAM" id="Phobius"/>
    </source>
</evidence>
<gene>
    <name evidence="2" type="ORF">CC86DRAFT_404993</name>
</gene>
<feature type="transmembrane region" description="Helical" evidence="1">
    <location>
        <begin position="148"/>
        <end position="170"/>
    </location>
</feature>
<reference evidence="2" key="1">
    <citation type="journal article" date="2020" name="Stud. Mycol.">
        <title>101 Dothideomycetes genomes: a test case for predicting lifestyles and emergence of pathogens.</title>
        <authorList>
            <person name="Haridas S."/>
            <person name="Albert R."/>
            <person name="Binder M."/>
            <person name="Bloem J."/>
            <person name="Labutti K."/>
            <person name="Salamov A."/>
            <person name="Andreopoulos B."/>
            <person name="Baker S."/>
            <person name="Barry K."/>
            <person name="Bills G."/>
            <person name="Bluhm B."/>
            <person name="Cannon C."/>
            <person name="Castanera R."/>
            <person name="Culley D."/>
            <person name="Daum C."/>
            <person name="Ezra D."/>
            <person name="Gonzalez J."/>
            <person name="Henrissat B."/>
            <person name="Kuo A."/>
            <person name="Liang C."/>
            <person name="Lipzen A."/>
            <person name="Lutzoni F."/>
            <person name="Magnuson J."/>
            <person name="Mondo S."/>
            <person name="Nolan M."/>
            <person name="Ohm R."/>
            <person name="Pangilinan J."/>
            <person name="Park H.-J."/>
            <person name="Ramirez L."/>
            <person name="Alfaro M."/>
            <person name="Sun H."/>
            <person name="Tritt A."/>
            <person name="Yoshinaga Y."/>
            <person name="Zwiers L.-H."/>
            <person name="Turgeon B."/>
            <person name="Goodwin S."/>
            <person name="Spatafora J."/>
            <person name="Crous P."/>
            <person name="Grigoriev I."/>
        </authorList>
    </citation>
    <scope>NUCLEOTIDE SEQUENCE</scope>
    <source>
        <strain evidence="2">CBS 113818</strain>
    </source>
</reference>
<feature type="transmembrane region" description="Helical" evidence="1">
    <location>
        <begin position="176"/>
        <end position="201"/>
    </location>
</feature>
<dbReference type="Proteomes" id="UP000799424">
    <property type="component" value="Unassembled WGS sequence"/>
</dbReference>
<evidence type="ECO:0000313" key="2">
    <source>
        <dbReference type="EMBL" id="KAF2827961.1"/>
    </source>
</evidence>